<keyword evidence="6" id="KW-0788">Thiol protease</keyword>
<dbReference type="PANTHER" id="PTHR47360:SF1">
    <property type="entry name" value="ENDOPEPTIDASE NLPC-RELATED"/>
    <property type="match status" value="1"/>
</dbReference>
<keyword evidence="2" id="KW-0645">Protease</keyword>
<comment type="similarity">
    <text evidence="1">Belongs to the peptidase C40 family.</text>
</comment>
<evidence type="ECO:0000256" key="6">
    <source>
        <dbReference type="ARBA" id="ARBA00022807"/>
    </source>
</evidence>
<feature type="domain" description="LysM" evidence="7">
    <location>
        <begin position="183"/>
        <end position="226"/>
    </location>
</feature>
<accession>A0ABT0TKC0</accession>
<evidence type="ECO:0000313" key="10">
    <source>
        <dbReference type="Proteomes" id="UP001317191"/>
    </source>
</evidence>
<dbReference type="SUPFAM" id="SSF54001">
    <property type="entry name" value="Cysteine proteinases"/>
    <property type="match status" value="1"/>
</dbReference>
<dbReference type="Pfam" id="PF01476">
    <property type="entry name" value="LysM"/>
    <property type="match status" value="3"/>
</dbReference>
<evidence type="ECO:0000256" key="5">
    <source>
        <dbReference type="ARBA" id="ARBA00022801"/>
    </source>
</evidence>
<evidence type="ECO:0000256" key="1">
    <source>
        <dbReference type="ARBA" id="ARBA00007074"/>
    </source>
</evidence>
<gene>
    <name evidence="9" type="ORF">NAT50_00570</name>
</gene>
<keyword evidence="10" id="KW-1185">Reference proteome</keyword>
<evidence type="ECO:0000256" key="3">
    <source>
        <dbReference type="ARBA" id="ARBA00022729"/>
    </source>
</evidence>
<feature type="domain" description="LysM" evidence="7">
    <location>
        <begin position="91"/>
        <end position="135"/>
    </location>
</feature>
<dbReference type="CDD" id="cd00118">
    <property type="entry name" value="LysM"/>
    <property type="match status" value="3"/>
</dbReference>
<evidence type="ECO:0000259" key="7">
    <source>
        <dbReference type="PROSITE" id="PS51782"/>
    </source>
</evidence>
<dbReference type="Pfam" id="PF00877">
    <property type="entry name" value="NLPC_P60"/>
    <property type="match status" value="1"/>
</dbReference>
<dbReference type="Proteomes" id="UP001317191">
    <property type="component" value="Unassembled WGS sequence"/>
</dbReference>
<dbReference type="PANTHER" id="PTHR47360">
    <property type="entry name" value="MUREIN DD-ENDOPEPTIDASE MEPS/MUREIN LD-CARBOXYPEPTIDASE"/>
    <property type="match status" value="1"/>
</dbReference>
<keyword evidence="4" id="KW-0677">Repeat</keyword>
<dbReference type="InterPro" id="IPR000064">
    <property type="entry name" value="NLP_P60_dom"/>
</dbReference>
<evidence type="ECO:0000259" key="8">
    <source>
        <dbReference type="PROSITE" id="PS51935"/>
    </source>
</evidence>
<dbReference type="InterPro" id="IPR052062">
    <property type="entry name" value="Murein_DD/LD_carboxypeptidase"/>
</dbReference>
<dbReference type="SMART" id="SM00257">
    <property type="entry name" value="LysM"/>
    <property type="match status" value="3"/>
</dbReference>
<feature type="domain" description="LysM" evidence="7">
    <location>
        <begin position="24"/>
        <end position="68"/>
    </location>
</feature>
<dbReference type="Gene3D" id="3.90.1720.10">
    <property type="entry name" value="endopeptidase domain like (from Nostoc punctiforme)"/>
    <property type="match status" value="1"/>
</dbReference>
<dbReference type="InterPro" id="IPR038765">
    <property type="entry name" value="Papain-like_cys_pep_sf"/>
</dbReference>
<dbReference type="InterPro" id="IPR018392">
    <property type="entry name" value="LysM"/>
</dbReference>
<dbReference type="SUPFAM" id="SSF54106">
    <property type="entry name" value="LysM domain"/>
    <property type="match status" value="3"/>
</dbReference>
<name>A0ABT0TKC0_9FLAO</name>
<dbReference type="RefSeq" id="WP_250590431.1">
    <property type="nucleotide sequence ID" value="NZ_JAMLJM010000001.1"/>
</dbReference>
<organism evidence="9 10">
    <name type="scientific">Flavobacterium luminosum</name>
    <dbReference type="NCBI Taxonomy" id="2949086"/>
    <lineage>
        <taxon>Bacteria</taxon>
        <taxon>Pseudomonadati</taxon>
        <taxon>Bacteroidota</taxon>
        <taxon>Flavobacteriia</taxon>
        <taxon>Flavobacteriales</taxon>
        <taxon>Flavobacteriaceae</taxon>
        <taxon>Flavobacterium</taxon>
    </lineage>
</organism>
<evidence type="ECO:0000256" key="2">
    <source>
        <dbReference type="ARBA" id="ARBA00022670"/>
    </source>
</evidence>
<sequence>MFSKPYSLLLLLLFTFKGFSQEKIKHVVSEGESIYSIAKKYDVKVSEIYQLNPKAKGAVLSLKSVLWIPSKENTAITSTQTVKKVVDQKNITHNVLPKETLYGISKKYKVTVEAIKENNPQVEKEGLGIGMLLQIPVTEETYAQLQQETAKKEVVSDVLPSNKTQEVSSTVATDLINEEIENIAHTVKAKETKYGIAKRYGISIADLEQKNPQAKNGLRIGDVLVIKGELKNEVAETNSGSNVPGALDVASSENAPASMLSLSAEAMMKADFLIAKASENIGVRYRSGGTTPEGFDCSGLMIATFKNIEMSLPRSSRDMAANAGVRIERSQAQKGDLIFFATRGRGVGHVGMITEVTENDIKFIHSSTSNGVIISSLNEPYYAKRFIQINRVL</sequence>
<dbReference type="EMBL" id="JAMLJM010000001">
    <property type="protein sequence ID" value="MCL9807850.1"/>
    <property type="molecule type" value="Genomic_DNA"/>
</dbReference>
<dbReference type="PROSITE" id="PS51782">
    <property type="entry name" value="LYSM"/>
    <property type="match status" value="3"/>
</dbReference>
<dbReference type="Gene3D" id="3.10.350.10">
    <property type="entry name" value="LysM domain"/>
    <property type="match status" value="3"/>
</dbReference>
<protein>
    <submittedName>
        <fullName evidence="9">NlpC/P60 family protein</fullName>
    </submittedName>
</protein>
<keyword evidence="5" id="KW-0378">Hydrolase</keyword>
<reference evidence="9 10" key="1">
    <citation type="submission" date="2022-05" db="EMBL/GenBank/DDBJ databases">
        <title>Flavobacterium sp., isolated from activated sludge.</title>
        <authorList>
            <person name="Ran Q."/>
        </authorList>
    </citation>
    <scope>NUCLEOTIDE SEQUENCE [LARGE SCALE GENOMIC DNA]</scope>
    <source>
        <strain evidence="9 10">HXWNR70</strain>
    </source>
</reference>
<keyword evidence="3" id="KW-0732">Signal</keyword>
<proteinExistence type="inferred from homology"/>
<dbReference type="PROSITE" id="PS51935">
    <property type="entry name" value="NLPC_P60"/>
    <property type="match status" value="1"/>
</dbReference>
<feature type="domain" description="NlpC/P60" evidence="8">
    <location>
        <begin position="267"/>
        <end position="393"/>
    </location>
</feature>
<evidence type="ECO:0000313" key="9">
    <source>
        <dbReference type="EMBL" id="MCL9807850.1"/>
    </source>
</evidence>
<evidence type="ECO:0000256" key="4">
    <source>
        <dbReference type="ARBA" id="ARBA00022737"/>
    </source>
</evidence>
<dbReference type="InterPro" id="IPR036779">
    <property type="entry name" value="LysM_dom_sf"/>
</dbReference>
<comment type="caution">
    <text evidence="9">The sequence shown here is derived from an EMBL/GenBank/DDBJ whole genome shotgun (WGS) entry which is preliminary data.</text>
</comment>